<keyword evidence="4" id="KW-0540">Nuclease</keyword>
<dbReference type="GO" id="GO:0003964">
    <property type="term" value="F:RNA-directed DNA polymerase activity"/>
    <property type="evidence" value="ECO:0007669"/>
    <property type="project" value="UniProtKB-KW"/>
</dbReference>
<proteinExistence type="predicted"/>
<dbReference type="InterPro" id="IPR054722">
    <property type="entry name" value="PolX-like_BBD"/>
</dbReference>
<evidence type="ECO:0000256" key="5">
    <source>
        <dbReference type="ARBA" id="ARBA00022723"/>
    </source>
</evidence>
<evidence type="ECO:0000256" key="10">
    <source>
        <dbReference type="ARBA" id="ARBA00022842"/>
    </source>
</evidence>
<keyword evidence="14" id="KW-0917">Virion maturation</keyword>
<dbReference type="GO" id="GO:0005524">
    <property type="term" value="F:ATP binding"/>
    <property type="evidence" value="ECO:0007669"/>
    <property type="project" value="UniProtKB-KW"/>
</dbReference>
<reference evidence="19" key="1">
    <citation type="submission" date="2023-04" db="EMBL/GenBank/DDBJ databases">
        <title>Phytophthora fragariaefolia NBRC 109709.</title>
        <authorList>
            <person name="Ichikawa N."/>
            <person name="Sato H."/>
            <person name="Tonouchi N."/>
        </authorList>
    </citation>
    <scope>NUCLEOTIDE SEQUENCE</scope>
    <source>
        <strain evidence="19">NBRC 109709</strain>
    </source>
</reference>
<evidence type="ECO:0000256" key="14">
    <source>
        <dbReference type="ARBA" id="ARBA00023113"/>
    </source>
</evidence>
<keyword evidence="15" id="KW-0233">DNA recombination</keyword>
<dbReference type="Proteomes" id="UP001165121">
    <property type="component" value="Unassembled WGS sequence"/>
</dbReference>
<evidence type="ECO:0000256" key="16">
    <source>
        <dbReference type="PROSITE-ProRule" id="PRU00047"/>
    </source>
</evidence>
<dbReference type="OrthoDB" id="120857at2759"/>
<protein>
    <submittedName>
        <fullName evidence="19">Unnamed protein product</fullName>
    </submittedName>
</protein>
<organism evidence="19 20">
    <name type="scientific">Phytophthora fragariaefolia</name>
    <dbReference type="NCBI Taxonomy" id="1490495"/>
    <lineage>
        <taxon>Eukaryota</taxon>
        <taxon>Sar</taxon>
        <taxon>Stramenopiles</taxon>
        <taxon>Oomycota</taxon>
        <taxon>Peronosporomycetes</taxon>
        <taxon>Peronosporales</taxon>
        <taxon>Peronosporaceae</taxon>
        <taxon>Phytophthora</taxon>
    </lineage>
</organism>
<keyword evidence="10" id="KW-0460">Magnesium</keyword>
<dbReference type="SUPFAM" id="SSF57756">
    <property type="entry name" value="Retrovirus zinc finger-like domains"/>
    <property type="match status" value="1"/>
</dbReference>
<dbReference type="GO" id="GO:0015074">
    <property type="term" value="P:DNA integration"/>
    <property type="evidence" value="ECO:0007669"/>
    <property type="project" value="UniProtKB-KW"/>
</dbReference>
<dbReference type="InterPro" id="IPR001878">
    <property type="entry name" value="Znf_CCHC"/>
</dbReference>
<dbReference type="GO" id="GO:0004519">
    <property type="term" value="F:endonuclease activity"/>
    <property type="evidence" value="ECO:0007669"/>
    <property type="project" value="UniProtKB-KW"/>
</dbReference>
<dbReference type="GO" id="GO:0003676">
    <property type="term" value="F:nucleic acid binding"/>
    <property type="evidence" value="ECO:0007669"/>
    <property type="project" value="InterPro"/>
</dbReference>
<keyword evidence="6" id="KW-0547">Nucleotide-binding</keyword>
<feature type="domain" description="Integrase catalytic" evidence="18">
    <location>
        <begin position="433"/>
        <end position="607"/>
    </location>
</feature>
<dbReference type="GO" id="GO:0008233">
    <property type="term" value="F:peptidase activity"/>
    <property type="evidence" value="ECO:0007669"/>
    <property type="project" value="UniProtKB-KW"/>
</dbReference>
<dbReference type="GO" id="GO:0003887">
    <property type="term" value="F:DNA-directed DNA polymerase activity"/>
    <property type="evidence" value="ECO:0007669"/>
    <property type="project" value="UniProtKB-KW"/>
</dbReference>
<keyword evidence="13" id="KW-0239">DNA-directed DNA polymerase</keyword>
<dbReference type="PANTHER" id="PTHR42648">
    <property type="entry name" value="TRANSPOSASE, PUTATIVE-RELATED"/>
    <property type="match status" value="1"/>
</dbReference>
<evidence type="ECO:0000256" key="13">
    <source>
        <dbReference type="ARBA" id="ARBA00022932"/>
    </source>
</evidence>
<evidence type="ECO:0000259" key="17">
    <source>
        <dbReference type="PROSITE" id="PS50158"/>
    </source>
</evidence>
<evidence type="ECO:0000256" key="12">
    <source>
        <dbReference type="ARBA" id="ARBA00022918"/>
    </source>
</evidence>
<dbReference type="InterPro" id="IPR012337">
    <property type="entry name" value="RNaseH-like_sf"/>
</dbReference>
<evidence type="ECO:0000256" key="15">
    <source>
        <dbReference type="ARBA" id="ARBA00023172"/>
    </source>
</evidence>
<evidence type="ECO:0000256" key="7">
    <source>
        <dbReference type="ARBA" id="ARBA00022759"/>
    </source>
</evidence>
<evidence type="ECO:0000256" key="3">
    <source>
        <dbReference type="ARBA" id="ARBA00022670"/>
    </source>
</evidence>
<keyword evidence="2" id="KW-1188">Viral release from host cell</keyword>
<evidence type="ECO:0000259" key="18">
    <source>
        <dbReference type="PROSITE" id="PS50994"/>
    </source>
</evidence>
<keyword evidence="5" id="KW-0479">Metal-binding</keyword>
<comment type="caution">
    <text evidence="19">The sequence shown here is derived from an EMBL/GenBank/DDBJ whole genome shotgun (WGS) entry which is preliminary data.</text>
</comment>
<dbReference type="PROSITE" id="PS50158">
    <property type="entry name" value="ZF_CCHC"/>
    <property type="match status" value="1"/>
</dbReference>
<keyword evidence="16" id="KW-0863">Zinc-finger</keyword>
<dbReference type="GO" id="GO:0006310">
    <property type="term" value="P:DNA recombination"/>
    <property type="evidence" value="ECO:0007669"/>
    <property type="project" value="UniProtKB-KW"/>
</dbReference>
<dbReference type="InterPro" id="IPR039537">
    <property type="entry name" value="Retrotran_Ty1/copia-like"/>
</dbReference>
<dbReference type="InterPro" id="IPR025724">
    <property type="entry name" value="GAG-pre-integrase_dom"/>
</dbReference>
<dbReference type="PROSITE" id="PS50994">
    <property type="entry name" value="INTEGRASE"/>
    <property type="match status" value="1"/>
</dbReference>
<dbReference type="EMBL" id="BSXT01001631">
    <property type="protein sequence ID" value="GMF44035.1"/>
    <property type="molecule type" value="Genomic_DNA"/>
</dbReference>
<keyword evidence="11" id="KW-0229">DNA integration</keyword>
<accession>A0A9W6XRX9</accession>
<dbReference type="Pfam" id="PF14223">
    <property type="entry name" value="Retrotran_gag_2"/>
    <property type="match status" value="1"/>
</dbReference>
<evidence type="ECO:0000256" key="9">
    <source>
        <dbReference type="ARBA" id="ARBA00022840"/>
    </source>
</evidence>
<evidence type="ECO:0000313" key="20">
    <source>
        <dbReference type="Proteomes" id="UP001165121"/>
    </source>
</evidence>
<dbReference type="InterPro" id="IPR001584">
    <property type="entry name" value="Integrase_cat-core"/>
</dbReference>
<dbReference type="SUPFAM" id="SSF53098">
    <property type="entry name" value="Ribonuclease H-like"/>
    <property type="match status" value="1"/>
</dbReference>
<dbReference type="Gene3D" id="3.30.420.10">
    <property type="entry name" value="Ribonuclease H-like superfamily/Ribonuclease H"/>
    <property type="match status" value="1"/>
</dbReference>
<name>A0A9W6XRX9_9STRA</name>
<dbReference type="Pfam" id="PF22936">
    <property type="entry name" value="Pol_BBD"/>
    <property type="match status" value="1"/>
</dbReference>
<dbReference type="InterPro" id="IPR036875">
    <property type="entry name" value="Znf_CCHC_sf"/>
</dbReference>
<keyword evidence="9" id="KW-0067">ATP-binding</keyword>
<dbReference type="InterPro" id="IPR036397">
    <property type="entry name" value="RNaseH_sf"/>
</dbReference>
<keyword evidence="8" id="KW-0378">Hydrolase</keyword>
<keyword evidence="7" id="KW-0255">Endonuclease</keyword>
<keyword evidence="3" id="KW-0645">Protease</keyword>
<evidence type="ECO:0000313" key="19">
    <source>
        <dbReference type="EMBL" id="GMF44035.1"/>
    </source>
</evidence>
<dbReference type="Pfam" id="PF13976">
    <property type="entry name" value="gag_pre-integrs"/>
    <property type="match status" value="1"/>
</dbReference>
<evidence type="ECO:0000256" key="4">
    <source>
        <dbReference type="ARBA" id="ARBA00022722"/>
    </source>
</evidence>
<dbReference type="GO" id="GO:0006508">
    <property type="term" value="P:proteolysis"/>
    <property type="evidence" value="ECO:0007669"/>
    <property type="project" value="UniProtKB-KW"/>
</dbReference>
<keyword evidence="13" id="KW-0548">Nucleotidyltransferase</keyword>
<comment type="function">
    <text evidence="1">The aspartyl protease (PR) mediates the proteolytic cleavages of the Gag and Gag-Pol polyproteins after assembly of the VLP.</text>
</comment>
<evidence type="ECO:0000256" key="8">
    <source>
        <dbReference type="ARBA" id="ARBA00022801"/>
    </source>
</evidence>
<evidence type="ECO:0000256" key="6">
    <source>
        <dbReference type="ARBA" id="ARBA00022741"/>
    </source>
</evidence>
<gene>
    <name evidence="19" type="ORF">Pfra01_001516900</name>
</gene>
<keyword evidence="13" id="KW-0808">Transferase</keyword>
<evidence type="ECO:0000256" key="1">
    <source>
        <dbReference type="ARBA" id="ARBA00002180"/>
    </source>
</evidence>
<keyword evidence="20" id="KW-1185">Reference proteome</keyword>
<dbReference type="AlphaFoldDB" id="A0A9W6XRX9"/>
<sequence length="614" mass="68901">MSPSYADTVKLVEDNYGHWEFDMRMKLSCKGLLAHIIKPEFDTLSDRSTVQWKTDELKARGVIAGDVSLIYQVYIRGATTAAESWRMLEEQSNRNTLKNRLLITKKLHNFKMERFAVHVDQFKEIVLQMETIGEPLDETRQLVLLLGSLTDEYRMISTVLENTPKMTLAYAIQALSGVEASDESSTGQQKTYVAKKSYDKRRFNGKCFYCKKAGHKETECRKKKADEERGQVARETSDYAFTATRAMGKAEWLVDSGASSHMTSVRDKVVSMKKLKMPVRITIADGRKIDAVAMGTVGLKLMDGTSVTLSDVLYIPEVDGSLISVAKLAEMDVVAQFSKDKCVFRYGDATAMEAKRCGNVYKLKTVGDEVCRTATTSRKETWVLVHARLGHIPFKRYEQLLTMAYGVPRITESVASDDVCAGCCMGKMRADDYPRHPEKLVKSAGVLALVHTEVMGPMQTRTPGGCTFGVTFIDDYSRHVTVYFMKAKSGVLSKLKIYKAAMENATGKTIKPLRSDNGGECTDKLFKAYLNGNGIKHEKTVPYTPQQNGLAERMNRSLVEMARCMLYHEGIDKKWWAESVNTAARIINRIPNSVNIKTPYEIVNNSSTSRFSDL</sequence>
<evidence type="ECO:0000256" key="11">
    <source>
        <dbReference type="ARBA" id="ARBA00022908"/>
    </source>
</evidence>
<keyword evidence="16" id="KW-0862">Zinc</keyword>
<keyword evidence="12" id="KW-0695">RNA-directed DNA polymerase</keyword>
<feature type="domain" description="CCHC-type" evidence="17">
    <location>
        <begin position="206"/>
        <end position="222"/>
    </location>
</feature>
<evidence type="ECO:0000256" key="2">
    <source>
        <dbReference type="ARBA" id="ARBA00022612"/>
    </source>
</evidence>
<dbReference type="GO" id="GO:0008270">
    <property type="term" value="F:zinc ion binding"/>
    <property type="evidence" value="ECO:0007669"/>
    <property type="project" value="UniProtKB-KW"/>
</dbReference>
<dbReference type="PANTHER" id="PTHR42648:SF11">
    <property type="entry name" value="TRANSPOSON TY4-P GAG-POL POLYPROTEIN"/>
    <property type="match status" value="1"/>
</dbReference>